<reference evidence="3 4" key="1">
    <citation type="submission" date="2016-10" db="EMBL/GenBank/DDBJ databases">
        <authorList>
            <person name="de Groot N.N."/>
        </authorList>
    </citation>
    <scope>NUCLEOTIDE SEQUENCE [LARGE SCALE GENOMIC DNA]</scope>
    <source>
        <strain evidence="3 4">S5-249</strain>
    </source>
</reference>
<dbReference type="EMBL" id="FOZG01000002">
    <property type="protein sequence ID" value="SFR99094.1"/>
    <property type="molecule type" value="Genomic_DNA"/>
</dbReference>
<dbReference type="PROSITE" id="PS50076">
    <property type="entry name" value="DNAJ_2"/>
    <property type="match status" value="1"/>
</dbReference>
<dbReference type="STRING" id="1166337.SAMN05192580_2369"/>
<evidence type="ECO:0000259" key="2">
    <source>
        <dbReference type="PROSITE" id="PS50076"/>
    </source>
</evidence>
<dbReference type="Gene3D" id="1.10.287.110">
    <property type="entry name" value="DnaJ domain"/>
    <property type="match status" value="1"/>
</dbReference>
<name>A0A1I6L6P6_9SPHN</name>
<evidence type="ECO:0000313" key="3">
    <source>
        <dbReference type="EMBL" id="SFR99094.1"/>
    </source>
</evidence>
<dbReference type="PRINTS" id="PR00625">
    <property type="entry name" value="JDOMAIN"/>
</dbReference>
<dbReference type="GO" id="GO:0005737">
    <property type="term" value="C:cytoplasm"/>
    <property type="evidence" value="ECO:0007669"/>
    <property type="project" value="TreeGrafter"/>
</dbReference>
<dbReference type="GO" id="GO:0051082">
    <property type="term" value="F:unfolded protein binding"/>
    <property type="evidence" value="ECO:0007669"/>
    <property type="project" value="TreeGrafter"/>
</dbReference>
<dbReference type="Proteomes" id="UP000198824">
    <property type="component" value="Unassembled WGS sequence"/>
</dbReference>
<feature type="transmembrane region" description="Helical" evidence="1">
    <location>
        <begin position="104"/>
        <end position="124"/>
    </location>
</feature>
<gene>
    <name evidence="3" type="ORF">SAMN05192580_2369</name>
</gene>
<proteinExistence type="predicted"/>
<evidence type="ECO:0000313" key="4">
    <source>
        <dbReference type="Proteomes" id="UP000198824"/>
    </source>
</evidence>
<sequence length="320" mass="34382">MRTSYYDVLGVAPSADEDAIKARYLLLIRRYHPDRNSSPLAHARTAEINAAFRCLSDPAARSLHDADLAEQRRAAVSARALSLSRGGSTALVVRRRRRSPFRRYAARFAVLALLLGTAVAGWQIQQRMLSGGGAVTHVASEDDGDSEARVTVAELNAATAREARAMPPVSRAVVADGAGSFHRLVADGQAAQARAFSERCHRTAADAGTWNALDFCVAFDQAAFVGRQAAEAAANAGYFVDRHDRAAHLYVSRLSSMDTIALRLDQIRSQIRPPKPERSPTERLLHGLAKRGWKLADAVGDALSPGKLAETGSAGKAGDF</sequence>
<organism evidence="3 4">
    <name type="scientific">Sphingomonas jatrophae</name>
    <dbReference type="NCBI Taxonomy" id="1166337"/>
    <lineage>
        <taxon>Bacteria</taxon>
        <taxon>Pseudomonadati</taxon>
        <taxon>Pseudomonadota</taxon>
        <taxon>Alphaproteobacteria</taxon>
        <taxon>Sphingomonadales</taxon>
        <taxon>Sphingomonadaceae</taxon>
        <taxon>Sphingomonas</taxon>
    </lineage>
</organism>
<accession>A0A1I6L6P6</accession>
<dbReference type="InterPro" id="IPR001623">
    <property type="entry name" value="DnaJ_domain"/>
</dbReference>
<dbReference type="Pfam" id="PF00226">
    <property type="entry name" value="DnaJ"/>
    <property type="match status" value="1"/>
</dbReference>
<protein>
    <submittedName>
        <fullName evidence="3">DnaJ domain-containing protein</fullName>
    </submittedName>
</protein>
<keyword evidence="1" id="KW-1133">Transmembrane helix</keyword>
<dbReference type="CDD" id="cd06257">
    <property type="entry name" value="DnaJ"/>
    <property type="match status" value="1"/>
</dbReference>
<dbReference type="RefSeq" id="WP_165611295.1">
    <property type="nucleotide sequence ID" value="NZ_FOZG01000002.1"/>
</dbReference>
<dbReference type="GO" id="GO:0042026">
    <property type="term" value="P:protein refolding"/>
    <property type="evidence" value="ECO:0007669"/>
    <property type="project" value="TreeGrafter"/>
</dbReference>
<keyword evidence="1" id="KW-0812">Transmembrane</keyword>
<keyword evidence="1" id="KW-0472">Membrane</keyword>
<dbReference type="AlphaFoldDB" id="A0A1I6L6P6"/>
<dbReference type="PANTHER" id="PTHR43096:SF10">
    <property type="entry name" value="CHAPERONE PROTEIN DNAJ A6, CHLOROPLASTIC"/>
    <property type="match status" value="1"/>
</dbReference>
<feature type="domain" description="J" evidence="2">
    <location>
        <begin position="4"/>
        <end position="68"/>
    </location>
</feature>
<dbReference type="PANTHER" id="PTHR43096">
    <property type="entry name" value="DNAJ HOMOLOG 1, MITOCHONDRIAL-RELATED"/>
    <property type="match status" value="1"/>
</dbReference>
<dbReference type="SUPFAM" id="SSF46565">
    <property type="entry name" value="Chaperone J-domain"/>
    <property type="match status" value="1"/>
</dbReference>
<evidence type="ECO:0000256" key="1">
    <source>
        <dbReference type="SAM" id="Phobius"/>
    </source>
</evidence>
<dbReference type="SMART" id="SM00271">
    <property type="entry name" value="DnaJ"/>
    <property type="match status" value="1"/>
</dbReference>
<dbReference type="InterPro" id="IPR036869">
    <property type="entry name" value="J_dom_sf"/>
</dbReference>
<keyword evidence="4" id="KW-1185">Reference proteome</keyword>